<evidence type="ECO:0000256" key="9">
    <source>
        <dbReference type="ARBA" id="ARBA00023224"/>
    </source>
</evidence>
<dbReference type="PROSITE" id="PS50259">
    <property type="entry name" value="G_PROTEIN_RECEP_F3_4"/>
    <property type="match status" value="1"/>
</dbReference>
<reference evidence="14" key="1">
    <citation type="submission" date="2025-08" db="UniProtKB">
        <authorList>
            <consortium name="RefSeq"/>
        </authorList>
    </citation>
    <scope>IDENTIFICATION</scope>
</reference>
<feature type="transmembrane region" description="Helical" evidence="10">
    <location>
        <begin position="740"/>
        <end position="760"/>
    </location>
</feature>
<feature type="transmembrane region" description="Helical" evidence="10">
    <location>
        <begin position="766"/>
        <end position="788"/>
    </location>
</feature>
<dbReference type="InterPro" id="IPR000337">
    <property type="entry name" value="GPCR_3"/>
</dbReference>
<dbReference type="Gene3D" id="2.10.50.30">
    <property type="entry name" value="GPCR, family 3, nine cysteines domain"/>
    <property type="match status" value="1"/>
</dbReference>
<evidence type="ECO:0000256" key="7">
    <source>
        <dbReference type="ARBA" id="ARBA00023170"/>
    </source>
</evidence>
<dbReference type="InterPro" id="IPR000068">
    <property type="entry name" value="GPCR_3_Ca_sens_rcpt-rel"/>
</dbReference>
<dbReference type="Pfam" id="PF01094">
    <property type="entry name" value="ANF_receptor"/>
    <property type="match status" value="1"/>
</dbReference>
<keyword evidence="13" id="KW-1185">Reference proteome</keyword>
<dbReference type="Gene3D" id="3.40.50.2300">
    <property type="match status" value="2"/>
</dbReference>
<dbReference type="SUPFAM" id="SSF53822">
    <property type="entry name" value="Periplasmic binding protein-like I"/>
    <property type="match status" value="1"/>
</dbReference>
<gene>
    <name evidence="14" type="primary">LOC107107635</name>
</gene>
<keyword evidence="8" id="KW-0325">Glycoprotein</keyword>
<organism evidence="13 14">
    <name type="scientific">Gekko japonicus</name>
    <name type="common">Schlegel's Japanese gecko</name>
    <dbReference type="NCBI Taxonomy" id="146911"/>
    <lineage>
        <taxon>Eukaryota</taxon>
        <taxon>Metazoa</taxon>
        <taxon>Chordata</taxon>
        <taxon>Craniata</taxon>
        <taxon>Vertebrata</taxon>
        <taxon>Euteleostomi</taxon>
        <taxon>Lepidosauria</taxon>
        <taxon>Squamata</taxon>
        <taxon>Bifurcata</taxon>
        <taxon>Gekkota</taxon>
        <taxon>Gekkonidae</taxon>
        <taxon>Gekkoninae</taxon>
        <taxon>Gekko</taxon>
    </lineage>
</organism>
<feature type="chain" id="PRO_5046965745" evidence="11">
    <location>
        <begin position="18"/>
        <end position="814"/>
    </location>
</feature>
<dbReference type="PROSITE" id="PS00981">
    <property type="entry name" value="G_PROTEIN_RECEP_F3_3"/>
    <property type="match status" value="1"/>
</dbReference>
<keyword evidence="5" id="KW-0297">G-protein coupled receptor</keyword>
<feature type="transmembrane region" description="Helical" evidence="10">
    <location>
        <begin position="616"/>
        <end position="640"/>
    </location>
</feature>
<dbReference type="InterPro" id="IPR017978">
    <property type="entry name" value="GPCR_3_C"/>
</dbReference>
<dbReference type="PRINTS" id="PR01535">
    <property type="entry name" value="VOMERONASL2R"/>
</dbReference>
<evidence type="ECO:0000256" key="5">
    <source>
        <dbReference type="ARBA" id="ARBA00023040"/>
    </source>
</evidence>
<dbReference type="PRINTS" id="PR00248">
    <property type="entry name" value="GPCRMGR"/>
</dbReference>
<evidence type="ECO:0000259" key="12">
    <source>
        <dbReference type="PROSITE" id="PS50259"/>
    </source>
</evidence>
<feature type="transmembrane region" description="Helical" evidence="10">
    <location>
        <begin position="705"/>
        <end position="728"/>
    </location>
</feature>
<dbReference type="GeneID" id="107107635"/>
<sequence length="814" mass="92554">MILLLLLLLLLLPQAACETRKAKCLLRLQKGNIMLSNYYKSGDRLIHGFISTVNIDLEPYTFHRFPVSRQYSIPLATYWDILSFKFAIQEINQNPRVLPNITLGYSIYENYFDSRITFDALLDMLPPGQTNVPDYNCGRRRDPLAVLEGTDSENSIAISAMLGIYKIPQVNYGVRSHVLTDKTQFPFFYRMIPKAEPQYLGIAKLLLHFRWTWIGLFAPDTDSGERFISTVTPVLTRSDICVVFSQRIIGLNLGYIGKIHKYLSRVTSLSIQKNIYVYVYYGGLHYLAGLTFVLKQIYRRIKSKMWRVWITVALSDITFGLTDSAFDIQQIHGSLSFLIQTKRRPNNVGFPTYDMDSAIEAFGFKAFHCPSSEYSLSRWAKCREEEKLQNPPQELLERTLSQDSYGIYNTLQAMGNALHAAYISRSRQMVMVGRKKLMLQRLQSWQLHPFLRSFRFYNISTDGVYLDQNGDLATNFDIVNWVVFPNKSITKIRVDPAYFQVYRTLPPWLHQDAERCTRCPEDQHSNEDRSQCVPKIITFLTYEEPLGITLAFCALLLSLISSFVLALFIKFLHTPVVKANNRDLSYILLVSLLLSFLSSFLFIGQPRKLTCLLRQTMFGTIFSVAVSSVLAKTITVVVAFMATKPGNRMRKWLGKGLANSIVVSFSGIQVGLCVVWLGTSPPFPESDMHSQAGQITLQCNEGSVAMFYGVLGYLGFLAAISFTVAFLARKLPGAFNEAKLITFSMLVFCSVWASFVPTYLSTKGKYMVAVQVFSILTSSAGLMGCIFLPKCYIIVLRPDLNTKEHLMMKMREPL</sequence>
<name>A0ABM1JPN8_GEKJA</name>
<dbReference type="CDD" id="cd15283">
    <property type="entry name" value="7tmC_V2R_pheromone"/>
    <property type="match status" value="1"/>
</dbReference>
<keyword evidence="4 10" id="KW-1133">Transmembrane helix</keyword>
<dbReference type="InterPro" id="IPR038550">
    <property type="entry name" value="GPCR_3_9-Cys_sf"/>
</dbReference>
<dbReference type="RefSeq" id="XP_015263425.1">
    <property type="nucleotide sequence ID" value="XM_015407939.1"/>
</dbReference>
<accession>A0ABM1JPN8</accession>
<feature type="transmembrane region" description="Helical" evidence="10">
    <location>
        <begin position="584"/>
        <end position="604"/>
    </location>
</feature>
<dbReference type="InterPro" id="IPR028082">
    <property type="entry name" value="Peripla_BP_I"/>
</dbReference>
<evidence type="ECO:0000256" key="10">
    <source>
        <dbReference type="SAM" id="Phobius"/>
    </source>
</evidence>
<keyword evidence="7" id="KW-0675">Receptor</keyword>
<keyword evidence="9" id="KW-0807">Transducer</keyword>
<evidence type="ECO:0000256" key="3">
    <source>
        <dbReference type="ARBA" id="ARBA00022692"/>
    </source>
</evidence>
<proteinExistence type="predicted"/>
<dbReference type="PANTHER" id="PTHR24061:SF599">
    <property type="entry name" value="G-PROTEIN COUPLED RECEPTORS FAMILY 3 PROFILE DOMAIN-CONTAINING PROTEIN"/>
    <property type="match status" value="1"/>
</dbReference>
<evidence type="ECO:0000256" key="2">
    <source>
        <dbReference type="ARBA" id="ARBA00022475"/>
    </source>
</evidence>
<feature type="domain" description="G-protein coupled receptors family 3 profile" evidence="12">
    <location>
        <begin position="546"/>
        <end position="810"/>
    </location>
</feature>
<comment type="subcellular location">
    <subcellularLocation>
        <location evidence="1">Cell membrane</location>
        <topology evidence="1">Multi-pass membrane protein</topology>
    </subcellularLocation>
</comment>
<evidence type="ECO:0000313" key="14">
    <source>
        <dbReference type="RefSeq" id="XP_015263425.1"/>
    </source>
</evidence>
<dbReference type="Proteomes" id="UP000694871">
    <property type="component" value="Unplaced"/>
</dbReference>
<keyword evidence="11" id="KW-0732">Signal</keyword>
<keyword evidence="2" id="KW-1003">Cell membrane</keyword>
<feature type="signal peptide" evidence="11">
    <location>
        <begin position="1"/>
        <end position="17"/>
    </location>
</feature>
<feature type="transmembrane region" description="Helical" evidence="10">
    <location>
        <begin position="546"/>
        <end position="572"/>
    </location>
</feature>
<evidence type="ECO:0000256" key="11">
    <source>
        <dbReference type="SAM" id="SignalP"/>
    </source>
</evidence>
<evidence type="ECO:0000256" key="4">
    <source>
        <dbReference type="ARBA" id="ARBA00022989"/>
    </source>
</evidence>
<dbReference type="InterPro" id="IPR017979">
    <property type="entry name" value="GPCR_3_CS"/>
</dbReference>
<evidence type="ECO:0000256" key="8">
    <source>
        <dbReference type="ARBA" id="ARBA00023180"/>
    </source>
</evidence>
<keyword evidence="6 10" id="KW-0472">Membrane</keyword>
<evidence type="ECO:0000256" key="1">
    <source>
        <dbReference type="ARBA" id="ARBA00004651"/>
    </source>
</evidence>
<feature type="transmembrane region" description="Helical" evidence="10">
    <location>
        <begin position="652"/>
        <end position="678"/>
    </location>
</feature>
<evidence type="ECO:0000313" key="13">
    <source>
        <dbReference type="Proteomes" id="UP000694871"/>
    </source>
</evidence>
<protein>
    <submittedName>
        <fullName evidence="14">Vomeronasal type-2 receptor 26-like</fullName>
    </submittedName>
</protein>
<dbReference type="InterPro" id="IPR004073">
    <property type="entry name" value="GPCR_3_vmron_rcpt_2"/>
</dbReference>
<evidence type="ECO:0000256" key="6">
    <source>
        <dbReference type="ARBA" id="ARBA00023136"/>
    </source>
</evidence>
<dbReference type="InterPro" id="IPR001828">
    <property type="entry name" value="ANF_lig-bd_rcpt"/>
</dbReference>
<dbReference type="PANTHER" id="PTHR24061">
    <property type="entry name" value="CALCIUM-SENSING RECEPTOR-RELATED"/>
    <property type="match status" value="1"/>
</dbReference>
<keyword evidence="3 10" id="KW-0812">Transmembrane</keyword>
<dbReference type="Pfam" id="PF00003">
    <property type="entry name" value="7tm_3"/>
    <property type="match status" value="1"/>
</dbReference>